<accession>A0A7I9ZJD0</accession>
<gene>
    <name evidence="6" type="ORF">MHIP_14260</name>
</gene>
<evidence type="ECO:0000313" key="7">
    <source>
        <dbReference type="Proteomes" id="UP000465304"/>
    </source>
</evidence>
<keyword evidence="3" id="KW-0472">Membrane</keyword>
<dbReference type="PANTHER" id="PTHR46766">
    <property type="entry name" value="GLUTAMINE-RICH PROTEIN 2"/>
    <property type="match status" value="1"/>
</dbReference>
<evidence type="ECO:0000259" key="5">
    <source>
        <dbReference type="Pfam" id="PF18878"/>
    </source>
</evidence>
<feature type="domain" description="PPE-PPW subfamily C-terminal" evidence="5">
    <location>
        <begin position="478"/>
        <end position="526"/>
    </location>
</feature>
<feature type="transmembrane region" description="Helical" evidence="3">
    <location>
        <begin position="272"/>
        <end position="290"/>
    </location>
</feature>
<dbReference type="Proteomes" id="UP000465304">
    <property type="component" value="Unassembled WGS sequence"/>
</dbReference>
<feature type="compositionally biased region" description="Low complexity" evidence="2">
    <location>
        <begin position="355"/>
        <end position="365"/>
    </location>
</feature>
<keyword evidence="3" id="KW-0812">Transmembrane</keyword>
<dbReference type="Pfam" id="PF00823">
    <property type="entry name" value="PPE"/>
    <property type="match status" value="1"/>
</dbReference>
<comment type="caution">
    <text evidence="6">The sequence shown here is derived from an EMBL/GenBank/DDBJ whole genome shotgun (WGS) entry which is preliminary data.</text>
</comment>
<dbReference type="FunFam" id="1.20.1260.20:FF:000001">
    <property type="entry name" value="PPE family protein PPE41"/>
    <property type="match status" value="1"/>
</dbReference>
<evidence type="ECO:0000313" key="6">
    <source>
        <dbReference type="EMBL" id="GFH00943.1"/>
    </source>
</evidence>
<dbReference type="EMBL" id="BLLB01000002">
    <property type="protein sequence ID" value="GFH00943.1"/>
    <property type="molecule type" value="Genomic_DNA"/>
</dbReference>
<protein>
    <submittedName>
        <fullName evidence="6">PPE family protein</fullName>
    </submittedName>
</protein>
<keyword evidence="3" id="KW-1133">Transmembrane helix</keyword>
<dbReference type="InterPro" id="IPR000030">
    <property type="entry name" value="PPE_dom"/>
</dbReference>
<keyword evidence="7" id="KW-1185">Reference proteome</keyword>
<comment type="similarity">
    <text evidence="1">Belongs to the mycobacterial PPE family.</text>
</comment>
<dbReference type="GO" id="GO:0052572">
    <property type="term" value="P:response to host immune response"/>
    <property type="evidence" value="ECO:0007669"/>
    <property type="project" value="TreeGrafter"/>
</dbReference>
<feature type="compositionally biased region" description="Basic and acidic residues" evidence="2">
    <location>
        <begin position="538"/>
        <end position="548"/>
    </location>
</feature>
<feature type="transmembrane region" description="Helical" evidence="3">
    <location>
        <begin position="297"/>
        <end position="319"/>
    </location>
</feature>
<feature type="region of interest" description="Disordered" evidence="2">
    <location>
        <begin position="330"/>
        <end position="365"/>
    </location>
</feature>
<dbReference type="Gene3D" id="1.20.1260.20">
    <property type="entry name" value="PPE superfamily"/>
    <property type="match status" value="1"/>
</dbReference>
<name>A0A7I9ZJD0_9MYCO</name>
<evidence type="ECO:0000256" key="1">
    <source>
        <dbReference type="ARBA" id="ARBA00010652"/>
    </source>
</evidence>
<organism evidence="6 7">
    <name type="scientific">Mycolicibacterium hippocampi</name>
    <dbReference type="NCBI Taxonomy" id="659824"/>
    <lineage>
        <taxon>Bacteria</taxon>
        <taxon>Bacillati</taxon>
        <taxon>Actinomycetota</taxon>
        <taxon>Actinomycetes</taxon>
        <taxon>Mycobacteriales</taxon>
        <taxon>Mycobacteriaceae</taxon>
        <taxon>Mycolicibacterium</taxon>
    </lineage>
</organism>
<evidence type="ECO:0000256" key="3">
    <source>
        <dbReference type="SAM" id="Phobius"/>
    </source>
</evidence>
<reference evidence="6 7" key="1">
    <citation type="journal article" date="2019" name="Emerg. Microbes Infect.">
        <title>Comprehensive subspecies identification of 175 nontuberculous mycobacteria species based on 7547 genomic profiles.</title>
        <authorList>
            <person name="Matsumoto Y."/>
            <person name="Kinjo T."/>
            <person name="Motooka D."/>
            <person name="Nabeya D."/>
            <person name="Jung N."/>
            <person name="Uechi K."/>
            <person name="Horii T."/>
            <person name="Iida T."/>
            <person name="Fujita J."/>
            <person name="Nakamura S."/>
        </authorList>
    </citation>
    <scope>NUCLEOTIDE SEQUENCE [LARGE SCALE GENOMIC DNA]</scope>
    <source>
        <strain evidence="6 7">JCM 30996</strain>
    </source>
</reference>
<feature type="domain" description="PPE" evidence="4">
    <location>
        <begin position="23"/>
        <end position="185"/>
    </location>
</feature>
<feature type="compositionally biased region" description="Low complexity" evidence="2">
    <location>
        <begin position="415"/>
        <end position="434"/>
    </location>
</feature>
<dbReference type="InterPro" id="IPR043641">
    <property type="entry name" value="PPE-PPW_C"/>
</dbReference>
<feature type="compositionally biased region" description="Acidic residues" evidence="2">
    <location>
        <begin position="458"/>
        <end position="468"/>
    </location>
</feature>
<dbReference type="AlphaFoldDB" id="A0A7I9ZJD0"/>
<dbReference type="InterPro" id="IPR038332">
    <property type="entry name" value="PPE_sf"/>
</dbReference>
<dbReference type="PANTHER" id="PTHR46766:SF1">
    <property type="entry name" value="GLUTAMINE-RICH PROTEIN 2"/>
    <property type="match status" value="1"/>
</dbReference>
<feature type="compositionally biased region" description="Low complexity" evidence="2">
    <location>
        <begin position="499"/>
        <end position="510"/>
    </location>
</feature>
<proteinExistence type="inferred from homology"/>
<feature type="region of interest" description="Disordered" evidence="2">
    <location>
        <begin position="406"/>
        <end position="548"/>
    </location>
</feature>
<evidence type="ECO:0000259" key="4">
    <source>
        <dbReference type="Pfam" id="PF00823"/>
    </source>
</evidence>
<feature type="compositionally biased region" description="Low complexity" evidence="2">
    <location>
        <begin position="336"/>
        <end position="346"/>
    </location>
</feature>
<sequence length="548" mass="55662">MTSPVASLAPAMTAPVASLAPVWMALPPEVHSAALSSGPGPGSLLAAAGAWQSLSTEYVAAAAELTNVLGAVQAGSWEGPSSEQYVAAHTPYLAWLAQQSANSAATAVQHETAAAAYTSALASMPTLPELALNHTTHAVLVATNFLGVNTIPIVLNEADYVRMWIQAATTMSAYQAVSGAALASTPTSTPAPFVLIPGVGETGRAAADVMSSAAQVQAAEAGSALNIGDIIADLIRVYGDILRFLFEPIFNFLRDPIGNTIALITDFFTNPAAALVTWGPFLLAVLYQAVSWVGASILYPSLFLLPLAAITLGIIAGVAQELLNRLPEQPADTPAEEQVPAQPAPANRSDPQPLPAAGVAPAPTGTAATPVNTVSAGSAPAAGAPATAAAPLVPYAVAARDPDGGFSPTVRDSTAAKAPAATIPAAASGVAASAAERRKRRRRQKEDIKGRGYADAYMDYEDDPEEDAPPASTPDVSASSRGAGAMGFAGTVTKGSQDAAEATGLTTLAGDSFGGGPKSPMLPGTWDPASGDDTDTEDHDHHNRKENP</sequence>
<evidence type="ECO:0000256" key="2">
    <source>
        <dbReference type="SAM" id="MobiDB-lite"/>
    </source>
</evidence>
<dbReference type="Pfam" id="PF18878">
    <property type="entry name" value="PPE-PPW"/>
    <property type="match status" value="1"/>
</dbReference>
<dbReference type="SUPFAM" id="SSF140459">
    <property type="entry name" value="PE/PPE dimer-like"/>
    <property type="match status" value="1"/>
</dbReference>